<evidence type="ECO:0000313" key="3">
    <source>
        <dbReference type="Proteomes" id="UP001416858"/>
    </source>
</evidence>
<reference evidence="2 3" key="1">
    <citation type="submission" date="2024-02" db="EMBL/GenBank/DDBJ databases">
        <title>Rhodopirellula caenicola NBRC 110016.</title>
        <authorList>
            <person name="Ichikawa N."/>
            <person name="Katano-Makiyama Y."/>
            <person name="Hidaka K."/>
        </authorList>
    </citation>
    <scope>NUCLEOTIDE SEQUENCE [LARGE SCALE GENOMIC DNA]</scope>
    <source>
        <strain evidence="2 3">NBRC 110016</strain>
    </source>
</reference>
<feature type="signal peptide" evidence="1">
    <location>
        <begin position="1"/>
        <end position="21"/>
    </location>
</feature>
<accession>A0ABP9VS85</accession>
<dbReference type="PROSITE" id="PS51257">
    <property type="entry name" value="PROKAR_LIPOPROTEIN"/>
    <property type="match status" value="1"/>
</dbReference>
<organism evidence="2 3">
    <name type="scientific">Novipirellula caenicola</name>
    <dbReference type="NCBI Taxonomy" id="1536901"/>
    <lineage>
        <taxon>Bacteria</taxon>
        <taxon>Pseudomonadati</taxon>
        <taxon>Planctomycetota</taxon>
        <taxon>Planctomycetia</taxon>
        <taxon>Pirellulales</taxon>
        <taxon>Pirellulaceae</taxon>
        <taxon>Novipirellula</taxon>
    </lineage>
</organism>
<name>A0ABP9VS85_9BACT</name>
<comment type="caution">
    <text evidence="2">The sequence shown here is derived from an EMBL/GenBank/DDBJ whole genome shotgun (WGS) entry which is preliminary data.</text>
</comment>
<keyword evidence="1" id="KW-0732">Signal</keyword>
<proteinExistence type="predicted"/>
<dbReference type="Proteomes" id="UP001416858">
    <property type="component" value="Unassembled WGS sequence"/>
</dbReference>
<keyword evidence="3" id="KW-1185">Reference proteome</keyword>
<feature type="chain" id="PRO_5046890172" evidence="1">
    <location>
        <begin position="22"/>
        <end position="361"/>
    </location>
</feature>
<evidence type="ECO:0000256" key="1">
    <source>
        <dbReference type="SAM" id="SignalP"/>
    </source>
</evidence>
<evidence type="ECO:0000313" key="2">
    <source>
        <dbReference type="EMBL" id="GAA5508022.1"/>
    </source>
</evidence>
<dbReference type="EMBL" id="BAABRO010000007">
    <property type="protein sequence ID" value="GAA5508022.1"/>
    <property type="molecule type" value="Genomic_DNA"/>
</dbReference>
<protein>
    <submittedName>
        <fullName evidence="2">Uncharacterized protein</fullName>
    </submittedName>
</protein>
<dbReference type="RefSeq" id="WP_345684847.1">
    <property type="nucleotide sequence ID" value="NZ_BAABRO010000007.1"/>
</dbReference>
<sequence length="361" mass="39767">MRTTLCILAVLSLCSLSGCTARRLRIQSVQHAQTLSDIFQQQTLDNLAKFARDPNALPDFAIPTSGLSQVADTGEINGSLGWASRVFDSASLGGKGTRKTQADWTLKPISDPRKLERMRCLLQRAIAACGSSCRQGCPDCEKSLSKFFYGDSHYAGSSSTSSEVDLSCLHSGWFVVSCEKCAREKYDKCCLIGEHCGTVVCVPRGEGSNQLSLLTIALLDIAQNDPPTVAKKRVKAYLTDKGKLTTEANASFEVERELPVNVSAVGVLSPTERKLNQSLLEIYEDLGIKPSFGNSGNIEFSTDTLKDEKKEELQEKLQNLPSVFEDPQLNDTSYDMIESMPSEPFVPIDQIFQRQVDRFRD</sequence>
<gene>
    <name evidence="2" type="ORF">Rcae01_03482</name>
</gene>